<dbReference type="InterPro" id="IPR015806">
    <property type="entry name" value="Pyrv_Knase_insert_dom_sf"/>
</dbReference>
<dbReference type="Gene3D" id="3.40.1380.20">
    <property type="entry name" value="Pyruvate kinase, C-terminal domain"/>
    <property type="match status" value="1"/>
</dbReference>
<dbReference type="AlphaFoldDB" id="A0A1I8FAB0"/>
<dbReference type="InterPro" id="IPR011037">
    <property type="entry name" value="Pyrv_Knase-like_insert_dom_sf"/>
</dbReference>
<dbReference type="GO" id="GO:0004743">
    <property type="term" value="F:pyruvate kinase activity"/>
    <property type="evidence" value="ECO:0007669"/>
    <property type="project" value="InterPro"/>
</dbReference>
<organism evidence="3 4">
    <name type="scientific">Macrostomum lignano</name>
    <dbReference type="NCBI Taxonomy" id="282301"/>
    <lineage>
        <taxon>Eukaryota</taxon>
        <taxon>Metazoa</taxon>
        <taxon>Spiralia</taxon>
        <taxon>Lophotrochozoa</taxon>
        <taxon>Platyhelminthes</taxon>
        <taxon>Rhabditophora</taxon>
        <taxon>Macrostomorpha</taxon>
        <taxon>Macrostomida</taxon>
        <taxon>Macrostomidae</taxon>
        <taxon>Macrostomum</taxon>
    </lineage>
</organism>
<evidence type="ECO:0000256" key="1">
    <source>
        <dbReference type="SAM" id="MobiDB-lite"/>
    </source>
</evidence>
<feature type="compositionally biased region" description="Basic and acidic residues" evidence="1">
    <location>
        <begin position="13"/>
        <end position="26"/>
    </location>
</feature>
<dbReference type="InterPro" id="IPR036918">
    <property type="entry name" value="Pyrv_Knase_C_sf"/>
</dbReference>
<dbReference type="SUPFAM" id="SSF50800">
    <property type="entry name" value="PK beta-barrel domain-like"/>
    <property type="match status" value="1"/>
</dbReference>
<dbReference type="GO" id="GO:0030955">
    <property type="term" value="F:potassium ion binding"/>
    <property type="evidence" value="ECO:0007669"/>
    <property type="project" value="InterPro"/>
</dbReference>
<evidence type="ECO:0000259" key="2">
    <source>
        <dbReference type="Pfam" id="PF02887"/>
    </source>
</evidence>
<dbReference type="InterPro" id="IPR015795">
    <property type="entry name" value="Pyrv_Knase_C"/>
</dbReference>
<evidence type="ECO:0000313" key="4">
    <source>
        <dbReference type="WBParaSite" id="maker-unitig_26834-snap-gene-0.2-mRNA-1"/>
    </source>
</evidence>
<dbReference type="InterPro" id="IPR001697">
    <property type="entry name" value="Pyr_Knase"/>
</dbReference>
<feature type="region of interest" description="Disordered" evidence="1">
    <location>
        <begin position="1"/>
        <end position="37"/>
    </location>
</feature>
<dbReference type="SUPFAM" id="SSF52935">
    <property type="entry name" value="PK C-terminal domain-like"/>
    <property type="match status" value="1"/>
</dbReference>
<sequence length="351" mass="37993">MESASVGIALDTKGPRDSHRPDRGLWDSRSGAGSGASQLRSPLTLRLLRTAQRTLFGLIIRILLSLLVKEIRDNSLLCEVENGGKLGSKKGVNLPAVACGPAGGIRHILGEAGKNIKNYCQKLKITKAFDALTRLWRAADGINASPADPGARSPTLLTPVLDGAATASCCPARPPKATFPLEAVRTMHQVCREARASAMYTPVRLFEDLKASCREPDAELARFIVITTTGKSAQLVARHTATLPILTVSRLAQTCRQAASVARPAPAFFDETRSDQWTEDMDKRIEFAIAYGRQRGFINRGDFVVMVTAGRPAPLHQHLLRVIQVTEDGEGPASVAGPRPRRSEYLPAIFD</sequence>
<protein>
    <submittedName>
        <fullName evidence="4">PK_C domain-containing protein</fullName>
    </submittedName>
</protein>
<evidence type="ECO:0000313" key="3">
    <source>
        <dbReference type="Proteomes" id="UP000095280"/>
    </source>
</evidence>
<reference evidence="4" key="1">
    <citation type="submission" date="2016-11" db="UniProtKB">
        <authorList>
            <consortium name="WormBaseParasite"/>
        </authorList>
    </citation>
    <scope>IDENTIFICATION</scope>
</reference>
<dbReference type="PANTHER" id="PTHR11817">
    <property type="entry name" value="PYRUVATE KINASE"/>
    <property type="match status" value="1"/>
</dbReference>
<accession>A0A1I8FAB0</accession>
<dbReference type="GO" id="GO:0000287">
    <property type="term" value="F:magnesium ion binding"/>
    <property type="evidence" value="ECO:0007669"/>
    <property type="project" value="InterPro"/>
</dbReference>
<dbReference type="Pfam" id="PF02887">
    <property type="entry name" value="PK_C"/>
    <property type="match status" value="1"/>
</dbReference>
<keyword evidence="3" id="KW-1185">Reference proteome</keyword>
<dbReference type="Gene3D" id="2.40.33.10">
    <property type="entry name" value="PK beta-barrel domain-like"/>
    <property type="match status" value="1"/>
</dbReference>
<proteinExistence type="predicted"/>
<dbReference type="WBParaSite" id="maker-unitig_26834-snap-gene-0.2-mRNA-1">
    <property type="protein sequence ID" value="maker-unitig_26834-snap-gene-0.2-mRNA-1"/>
    <property type="gene ID" value="maker-unitig_26834-snap-gene-0.2"/>
</dbReference>
<feature type="domain" description="Pyruvate kinase C-terminal" evidence="2">
    <location>
        <begin position="221"/>
        <end position="312"/>
    </location>
</feature>
<name>A0A1I8FAB0_9PLAT</name>
<dbReference type="Proteomes" id="UP000095280">
    <property type="component" value="Unplaced"/>
</dbReference>